<dbReference type="EMBL" id="SNSC02000003">
    <property type="protein sequence ID" value="TID26075.1"/>
    <property type="molecule type" value="Genomic_DNA"/>
</dbReference>
<dbReference type="AlphaFoldDB" id="A0A4Z1PBT9"/>
<gene>
    <name evidence="1" type="ORF">E6O75_ATG03938</name>
</gene>
<organism evidence="1 2">
    <name type="scientific">Venturia nashicola</name>
    <dbReference type="NCBI Taxonomy" id="86259"/>
    <lineage>
        <taxon>Eukaryota</taxon>
        <taxon>Fungi</taxon>
        <taxon>Dikarya</taxon>
        <taxon>Ascomycota</taxon>
        <taxon>Pezizomycotina</taxon>
        <taxon>Dothideomycetes</taxon>
        <taxon>Pleosporomycetidae</taxon>
        <taxon>Venturiales</taxon>
        <taxon>Venturiaceae</taxon>
        <taxon>Venturia</taxon>
    </lineage>
</organism>
<evidence type="ECO:0000313" key="2">
    <source>
        <dbReference type="Proteomes" id="UP000298493"/>
    </source>
</evidence>
<reference evidence="1 2" key="1">
    <citation type="submission" date="2019-04" db="EMBL/GenBank/DDBJ databases">
        <title>High contiguity whole genome sequence and gene annotation resource for two Venturia nashicola isolates.</title>
        <authorList>
            <person name="Prokchorchik M."/>
            <person name="Won K."/>
            <person name="Lee Y."/>
            <person name="Choi E.D."/>
            <person name="Segonzac C."/>
            <person name="Sohn K.H."/>
        </authorList>
    </citation>
    <scope>NUCLEOTIDE SEQUENCE [LARGE SCALE GENOMIC DNA]</scope>
    <source>
        <strain evidence="1 2">PRI2</strain>
    </source>
</reference>
<name>A0A4Z1PBT9_9PEZI</name>
<sequence length="104" mass="11692">MVPRHVKVLHTPSSSFHRLRSALPTVVHSLKFGPARQIDIAFCLNNGFFDTSTRVELSPKEPVDGDRKTEWRILKLTKSGGEWQGPQTTSVLADSGICRVRHRT</sequence>
<evidence type="ECO:0000313" key="1">
    <source>
        <dbReference type="EMBL" id="TID26075.1"/>
    </source>
</evidence>
<accession>A0A4Z1PBT9</accession>
<protein>
    <submittedName>
        <fullName evidence="1">Uncharacterized protein</fullName>
    </submittedName>
</protein>
<proteinExistence type="predicted"/>
<dbReference type="Proteomes" id="UP000298493">
    <property type="component" value="Unassembled WGS sequence"/>
</dbReference>
<keyword evidence="2" id="KW-1185">Reference proteome</keyword>
<comment type="caution">
    <text evidence="1">The sequence shown here is derived from an EMBL/GenBank/DDBJ whole genome shotgun (WGS) entry which is preliminary data.</text>
</comment>